<gene>
    <name evidence="2" type="ORF">BD289DRAFT_424722</name>
</gene>
<organism evidence="2 3">
    <name type="scientific">Coniella lustricola</name>
    <dbReference type="NCBI Taxonomy" id="2025994"/>
    <lineage>
        <taxon>Eukaryota</taxon>
        <taxon>Fungi</taxon>
        <taxon>Dikarya</taxon>
        <taxon>Ascomycota</taxon>
        <taxon>Pezizomycotina</taxon>
        <taxon>Sordariomycetes</taxon>
        <taxon>Sordariomycetidae</taxon>
        <taxon>Diaporthales</taxon>
        <taxon>Schizoparmaceae</taxon>
        <taxon>Coniella</taxon>
    </lineage>
</organism>
<feature type="chain" id="PRO_5015687576" description="Secreted protein" evidence="1">
    <location>
        <begin position="23"/>
        <end position="91"/>
    </location>
</feature>
<feature type="signal peptide" evidence="1">
    <location>
        <begin position="1"/>
        <end position="22"/>
    </location>
</feature>
<dbReference type="AlphaFoldDB" id="A0A2T3AI84"/>
<accession>A0A2T3AI84</accession>
<dbReference type="InParanoid" id="A0A2T3AI84"/>
<evidence type="ECO:0000313" key="3">
    <source>
        <dbReference type="Proteomes" id="UP000241462"/>
    </source>
</evidence>
<reference evidence="2 3" key="1">
    <citation type="journal article" date="2018" name="Mycol. Prog.">
        <title>Coniella lustricola, a new species from submerged detritus.</title>
        <authorList>
            <person name="Raudabaugh D.B."/>
            <person name="Iturriaga T."/>
            <person name="Carver A."/>
            <person name="Mondo S."/>
            <person name="Pangilinan J."/>
            <person name="Lipzen A."/>
            <person name="He G."/>
            <person name="Amirebrahimi M."/>
            <person name="Grigoriev I.V."/>
            <person name="Miller A.N."/>
        </authorList>
    </citation>
    <scope>NUCLEOTIDE SEQUENCE [LARGE SCALE GENOMIC DNA]</scope>
    <source>
        <strain evidence="2 3">B22-T-1</strain>
    </source>
</reference>
<name>A0A2T3AI84_9PEZI</name>
<evidence type="ECO:0000256" key="1">
    <source>
        <dbReference type="SAM" id="SignalP"/>
    </source>
</evidence>
<keyword evidence="1" id="KW-0732">Signal</keyword>
<evidence type="ECO:0008006" key="4">
    <source>
        <dbReference type="Google" id="ProtNLM"/>
    </source>
</evidence>
<keyword evidence="3" id="KW-1185">Reference proteome</keyword>
<evidence type="ECO:0000313" key="2">
    <source>
        <dbReference type="EMBL" id="PSR99144.1"/>
    </source>
</evidence>
<protein>
    <recommendedName>
        <fullName evidence="4">Secreted protein</fullName>
    </recommendedName>
</protein>
<proteinExistence type="predicted"/>
<sequence>MRSPKIKVYNVILFMFQQLAVAHRVPPAQTMLQTIVRRVLRSGNFSVFCLVQDPSMAAAWYSYLAMTYCISSTRRKSTKFHPCNTRTPAKL</sequence>
<dbReference type="Proteomes" id="UP000241462">
    <property type="component" value="Unassembled WGS sequence"/>
</dbReference>
<dbReference type="EMBL" id="KZ678386">
    <property type="protein sequence ID" value="PSR99144.1"/>
    <property type="molecule type" value="Genomic_DNA"/>
</dbReference>